<protein>
    <submittedName>
        <fullName evidence="1">Uncharacterized protein</fullName>
    </submittedName>
</protein>
<name>S5MMG3_9CAUD</name>
<dbReference type="EMBL" id="KC595512">
    <property type="protein sequence ID" value="AGR46900.1"/>
    <property type="molecule type" value="Genomic_DNA"/>
</dbReference>
<sequence>MVSMKTKTYIPEWVVLEENSPSEMHYIRMVGSDAREYDGTESIWVIIFDHIREDEFCASIVAVNDSLVGSIVPLESTGPMSEEDARRHLSYMMMYARKGIVSIGGGAL</sequence>
<dbReference type="Proteomes" id="UP000015092">
    <property type="component" value="Segment"/>
</dbReference>
<dbReference type="GeneID" id="26642141"/>
<gene>
    <name evidence="1" type="ORF">JL_23</name>
</gene>
<dbReference type="RefSeq" id="YP_009215803.1">
    <property type="nucleotide sequence ID" value="NC_028982.1"/>
</dbReference>
<accession>S5MMG3</accession>
<organism evidence="1 2">
    <name type="scientific">Bacillus phage JL</name>
    <dbReference type="NCBI Taxonomy" id="1296655"/>
    <lineage>
        <taxon>Viruses</taxon>
        <taxon>Duplodnaviria</taxon>
        <taxon>Heunggongvirae</taxon>
        <taxon>Uroviricota</taxon>
        <taxon>Caudoviricetes</taxon>
        <taxon>Herelleviridae</taxon>
        <taxon>Spounavirinae</taxon>
        <taxon>Siminovitchvirus</taxon>
        <taxon>Siminovitchvirus JL</taxon>
    </lineage>
</organism>
<evidence type="ECO:0000313" key="2">
    <source>
        <dbReference type="Proteomes" id="UP000015092"/>
    </source>
</evidence>
<keyword evidence="2" id="KW-1185">Reference proteome</keyword>
<dbReference type="KEGG" id="vg:26642141"/>
<evidence type="ECO:0000313" key="1">
    <source>
        <dbReference type="EMBL" id="AGR46900.1"/>
    </source>
</evidence>
<reference evidence="1 2" key="1">
    <citation type="journal article" date="2014" name="Genome Announc.">
        <title>Genome Sequences of Three Novel Bacillus cereus Bacteriophages.</title>
        <authorList>
            <person name="Grose J.H."/>
            <person name="Jensen J.D."/>
            <person name="Merrill B.D."/>
            <person name="Fisher J.N."/>
            <person name="Burnett S.H."/>
            <person name="Breakwell D.P."/>
        </authorList>
    </citation>
    <scope>NUCLEOTIDE SEQUENCE [LARGE SCALE GENOMIC DNA]</scope>
</reference>
<proteinExistence type="predicted"/>